<feature type="compositionally biased region" description="Basic and acidic residues" evidence="1">
    <location>
        <begin position="100"/>
        <end position="111"/>
    </location>
</feature>
<accession>A0ABY4G8Y6</accession>
<keyword evidence="2" id="KW-0732">Signal</keyword>
<feature type="region of interest" description="Disordered" evidence="1">
    <location>
        <begin position="23"/>
        <end position="47"/>
    </location>
</feature>
<protein>
    <recommendedName>
        <fullName evidence="5">DUF3450 domain-containing protein</fullName>
    </recommendedName>
</protein>
<name>A0ABY4G8Y6_9BACT</name>
<evidence type="ECO:0000313" key="3">
    <source>
        <dbReference type="EMBL" id="UOQ67358.1"/>
    </source>
</evidence>
<organism evidence="3 4">
    <name type="scientific">Hymenobacter volaticus</name>
    <dbReference type="NCBI Taxonomy" id="2932254"/>
    <lineage>
        <taxon>Bacteria</taxon>
        <taxon>Pseudomonadati</taxon>
        <taxon>Bacteroidota</taxon>
        <taxon>Cytophagia</taxon>
        <taxon>Cytophagales</taxon>
        <taxon>Hymenobacteraceae</taxon>
        <taxon>Hymenobacter</taxon>
    </lineage>
</organism>
<evidence type="ECO:0000256" key="1">
    <source>
        <dbReference type="SAM" id="MobiDB-lite"/>
    </source>
</evidence>
<evidence type="ECO:0000313" key="4">
    <source>
        <dbReference type="Proteomes" id="UP000830401"/>
    </source>
</evidence>
<dbReference type="Proteomes" id="UP000830401">
    <property type="component" value="Chromosome"/>
</dbReference>
<reference evidence="3" key="1">
    <citation type="submission" date="2022-04" db="EMBL/GenBank/DDBJ databases">
        <title>Hymenobacter sp. isolated from the air.</title>
        <authorList>
            <person name="Won M."/>
            <person name="Lee C.-M."/>
            <person name="Woen H.-Y."/>
            <person name="Kwon S.-W."/>
        </authorList>
    </citation>
    <scope>NUCLEOTIDE SEQUENCE</scope>
    <source>
        <strain evidence="3">5420S-77</strain>
    </source>
</reference>
<proteinExistence type="predicted"/>
<dbReference type="RefSeq" id="WP_245122766.1">
    <property type="nucleotide sequence ID" value="NZ_CP095061.1"/>
</dbReference>
<feature type="region of interest" description="Disordered" evidence="1">
    <location>
        <begin position="89"/>
        <end position="111"/>
    </location>
</feature>
<evidence type="ECO:0008006" key="5">
    <source>
        <dbReference type="Google" id="ProtNLM"/>
    </source>
</evidence>
<dbReference type="EMBL" id="CP095061">
    <property type="protein sequence ID" value="UOQ67358.1"/>
    <property type="molecule type" value="Genomic_DNA"/>
</dbReference>
<feature type="chain" id="PRO_5046603903" description="DUF3450 domain-containing protein" evidence="2">
    <location>
        <begin position="24"/>
        <end position="227"/>
    </location>
</feature>
<feature type="signal peptide" evidence="2">
    <location>
        <begin position="1"/>
        <end position="23"/>
    </location>
</feature>
<gene>
    <name evidence="3" type="ORF">MUN86_05610</name>
</gene>
<feature type="compositionally biased region" description="Low complexity" evidence="1">
    <location>
        <begin position="23"/>
        <end position="45"/>
    </location>
</feature>
<keyword evidence="4" id="KW-1185">Reference proteome</keyword>
<sequence>MKRFAFPLSLLLATLALASTTQAQQTTTQKPATQKTTTQTSTSQTVSGVEKDVRVFSDWVSDKLNRAEVSVRREMPRISAEFDRQSKRIDRSVDSLSAQGKREYGDQKKRYEDWAAKQDSLDAKARRPETAQQTQDRLLGEKVVLSSARATELPDLYARFIGSTREQRRQWTAADWSKAGVVLSNLNARYAQVREQLPLEDRVRIRSWQGEFRTLEAARDAKEVIDK</sequence>
<evidence type="ECO:0000256" key="2">
    <source>
        <dbReference type="SAM" id="SignalP"/>
    </source>
</evidence>